<keyword evidence="2" id="KW-1185">Reference proteome</keyword>
<sequence length="139" mass="16387">MELMDIVIFVSSFSKDKVIYFKNNFLQGYVSSEEYYESPKYSSPVMFETENFLDMWNYVLDEIGRSFTFYFDNDNNQFCPKAAIQINNDGSICLVLSVDSEYSDEYQSKLKSAFPNDDCIVSYSYFMPFSREDFKKNLN</sequence>
<reference evidence="2" key="1">
    <citation type="submission" date="2016-11" db="EMBL/GenBank/DDBJ databases">
        <authorList>
            <person name="Varghese N."/>
            <person name="Submissions S."/>
        </authorList>
    </citation>
    <scope>NUCLEOTIDE SEQUENCE [LARGE SCALE GENOMIC DNA]</scope>
    <source>
        <strain evidence="2">DSM 17963</strain>
    </source>
</reference>
<organism evidence="1 2">
    <name type="scientific">Flavobacterium defluvii</name>
    <dbReference type="NCBI Taxonomy" id="370979"/>
    <lineage>
        <taxon>Bacteria</taxon>
        <taxon>Pseudomonadati</taxon>
        <taxon>Bacteroidota</taxon>
        <taxon>Flavobacteriia</taxon>
        <taxon>Flavobacteriales</taxon>
        <taxon>Flavobacteriaceae</taxon>
        <taxon>Flavobacterium</taxon>
    </lineage>
</organism>
<name>A0A1M5E764_9FLAO</name>
<dbReference type="RefSeq" id="WP_139260365.1">
    <property type="nucleotide sequence ID" value="NZ_FQWC01000001.1"/>
</dbReference>
<dbReference type="Proteomes" id="UP000184071">
    <property type="component" value="Unassembled WGS sequence"/>
</dbReference>
<gene>
    <name evidence="1" type="ORF">SAMN05443663_10149</name>
</gene>
<dbReference type="STRING" id="370979.SAMN05443663_10149"/>
<evidence type="ECO:0000313" key="2">
    <source>
        <dbReference type="Proteomes" id="UP000184071"/>
    </source>
</evidence>
<accession>A0A1M5E764</accession>
<protein>
    <submittedName>
        <fullName evidence="1">Uncharacterized protein</fullName>
    </submittedName>
</protein>
<proteinExistence type="predicted"/>
<dbReference type="EMBL" id="FQWC01000001">
    <property type="protein sequence ID" value="SHF75026.1"/>
    <property type="molecule type" value="Genomic_DNA"/>
</dbReference>
<dbReference type="AlphaFoldDB" id="A0A1M5E764"/>
<dbReference type="OrthoDB" id="1239987at2"/>
<evidence type="ECO:0000313" key="1">
    <source>
        <dbReference type="EMBL" id="SHF75026.1"/>
    </source>
</evidence>